<evidence type="ECO:0000256" key="2">
    <source>
        <dbReference type="ARBA" id="ARBA00022771"/>
    </source>
</evidence>
<keyword evidence="4" id="KW-0238">DNA-binding</keyword>
<evidence type="ECO:0000256" key="3">
    <source>
        <dbReference type="ARBA" id="ARBA00022833"/>
    </source>
</evidence>
<evidence type="ECO:0000256" key="4">
    <source>
        <dbReference type="ARBA" id="ARBA00023125"/>
    </source>
</evidence>
<keyword evidence="3 5" id="KW-0862">Zinc</keyword>
<dbReference type="KEGG" id="mnt:21400093"/>
<dbReference type="STRING" id="981085.W9SQQ1"/>
<dbReference type="Pfam" id="PF25512">
    <property type="entry name" value="zf-CCCH_AtC3H23"/>
    <property type="match status" value="1"/>
</dbReference>
<dbReference type="EMBL" id="KE345934">
    <property type="protein sequence ID" value="EXC21061.1"/>
    <property type="molecule type" value="Genomic_DNA"/>
</dbReference>
<dbReference type="SMART" id="SM00356">
    <property type="entry name" value="ZnF_C3H1"/>
    <property type="match status" value="2"/>
</dbReference>
<dbReference type="OrthoDB" id="410307at2759"/>
<feature type="domain" description="C3H1-type" evidence="7">
    <location>
        <begin position="80"/>
        <end position="107"/>
    </location>
</feature>
<dbReference type="InterPro" id="IPR036855">
    <property type="entry name" value="Znf_CCCH_sf"/>
</dbReference>
<dbReference type="InterPro" id="IPR057444">
    <property type="entry name" value="Znf-CCCH_AtC3H23-like"/>
</dbReference>
<dbReference type="eggNOG" id="KOG1595">
    <property type="taxonomic scope" value="Eukaryota"/>
</dbReference>
<evidence type="ECO:0000259" key="7">
    <source>
        <dbReference type="PROSITE" id="PS50103"/>
    </source>
</evidence>
<reference evidence="9" key="1">
    <citation type="submission" date="2013-01" db="EMBL/GenBank/DDBJ databases">
        <title>Draft Genome Sequence of a Mulberry Tree, Morus notabilis C.K. Schneid.</title>
        <authorList>
            <person name="He N."/>
            <person name="Zhao S."/>
        </authorList>
    </citation>
    <scope>NUCLEOTIDE SEQUENCE</scope>
</reference>
<organism evidence="8 9">
    <name type="scientific">Morus notabilis</name>
    <dbReference type="NCBI Taxonomy" id="981085"/>
    <lineage>
        <taxon>Eukaryota</taxon>
        <taxon>Viridiplantae</taxon>
        <taxon>Streptophyta</taxon>
        <taxon>Embryophyta</taxon>
        <taxon>Tracheophyta</taxon>
        <taxon>Spermatophyta</taxon>
        <taxon>Magnoliopsida</taxon>
        <taxon>eudicotyledons</taxon>
        <taxon>Gunneridae</taxon>
        <taxon>Pentapetalae</taxon>
        <taxon>rosids</taxon>
        <taxon>fabids</taxon>
        <taxon>Rosales</taxon>
        <taxon>Moraceae</taxon>
        <taxon>Moreae</taxon>
        <taxon>Morus</taxon>
    </lineage>
</organism>
<dbReference type="SUPFAM" id="SSF90229">
    <property type="entry name" value="CCCH zinc finger"/>
    <property type="match status" value="1"/>
</dbReference>
<dbReference type="Proteomes" id="UP000030645">
    <property type="component" value="Unassembled WGS sequence"/>
</dbReference>
<dbReference type="InterPro" id="IPR045234">
    <property type="entry name" value="Unkempt-like"/>
</dbReference>
<gene>
    <name evidence="8" type="ORF">L484_017071</name>
</gene>
<feature type="zinc finger region" description="C3H1-type" evidence="5">
    <location>
        <begin position="80"/>
        <end position="107"/>
    </location>
</feature>
<dbReference type="InterPro" id="IPR000571">
    <property type="entry name" value="Znf_CCCH"/>
</dbReference>
<dbReference type="Gene3D" id="4.10.1000.10">
    <property type="entry name" value="Zinc finger, CCCH-type"/>
    <property type="match status" value="1"/>
</dbReference>
<evidence type="ECO:0000256" key="6">
    <source>
        <dbReference type="SAM" id="MobiDB-lite"/>
    </source>
</evidence>
<keyword evidence="2 5" id="KW-0863">Zinc-finger</keyword>
<protein>
    <submittedName>
        <fullName evidence="8">Zinc finger CCCH domain-containing protein 54</fullName>
    </submittedName>
</protein>
<dbReference type="AlphaFoldDB" id="W9SQQ1"/>
<name>W9SQQ1_9ROSA</name>
<dbReference type="PANTHER" id="PTHR14493">
    <property type="entry name" value="UNKEMPT FAMILY MEMBER"/>
    <property type="match status" value="1"/>
</dbReference>
<dbReference type="PROSITE" id="PS50103">
    <property type="entry name" value="ZF_C3H1"/>
    <property type="match status" value="1"/>
</dbReference>
<evidence type="ECO:0000256" key="5">
    <source>
        <dbReference type="PROSITE-ProRule" id="PRU00723"/>
    </source>
</evidence>
<keyword evidence="9" id="KW-1185">Reference proteome</keyword>
<keyword evidence="1 5" id="KW-0479">Metal-binding</keyword>
<evidence type="ECO:0000256" key="1">
    <source>
        <dbReference type="ARBA" id="ARBA00022723"/>
    </source>
</evidence>
<sequence>MLKGINPTVYDFSDHHYLSAATAAELNDRAVNEAIYGSDEFRMYAYKIKRCPRMRSHDWTECPYAHRGEKAQRRDPRKHNYAAIVCPAFRNGGCEKGDACEFAHGVFEYWLHPARYRTRACNSGQFCQRKVCFFAHSPEQLRPETKLKRHYAYRAIRTASIDAMNDINKKFISTNGGDGSAATSSSSSSPSPGLRKTVSAISTIDDDSFERFSEFLKSLRALKISDGGDGHDVHDQIRRDHQRMAVMMRSTSSSGLMDVSESDLPHVEWISELVQ</sequence>
<feature type="compositionally biased region" description="Low complexity" evidence="6">
    <location>
        <begin position="180"/>
        <end position="193"/>
    </location>
</feature>
<accession>W9SQQ1</accession>
<proteinExistence type="predicted"/>
<dbReference type="GO" id="GO:0003677">
    <property type="term" value="F:DNA binding"/>
    <property type="evidence" value="ECO:0007669"/>
    <property type="project" value="UniProtKB-KW"/>
</dbReference>
<dbReference type="PANTHER" id="PTHR14493:SF109">
    <property type="entry name" value="ZINC FINGER CCCH DOMAIN-CONTAINING PROTEIN 54"/>
    <property type="match status" value="1"/>
</dbReference>
<feature type="region of interest" description="Disordered" evidence="6">
    <location>
        <begin position="174"/>
        <end position="196"/>
    </location>
</feature>
<dbReference type="GO" id="GO:0008270">
    <property type="term" value="F:zinc ion binding"/>
    <property type="evidence" value="ECO:0007669"/>
    <property type="project" value="UniProtKB-KW"/>
</dbReference>
<evidence type="ECO:0000313" key="9">
    <source>
        <dbReference type="Proteomes" id="UP000030645"/>
    </source>
</evidence>
<evidence type="ECO:0000313" key="8">
    <source>
        <dbReference type="EMBL" id="EXC21061.1"/>
    </source>
</evidence>